<evidence type="ECO:0000259" key="4">
    <source>
        <dbReference type="Pfam" id="PF18998"/>
    </source>
</evidence>
<gene>
    <name evidence="5" type="ORF">SAMN04488554_3199</name>
</gene>
<feature type="transmembrane region" description="Helical" evidence="2">
    <location>
        <begin position="1285"/>
        <end position="1303"/>
    </location>
</feature>
<evidence type="ECO:0000313" key="5">
    <source>
        <dbReference type="EMBL" id="SEE85300.1"/>
    </source>
</evidence>
<evidence type="ECO:0000256" key="1">
    <source>
        <dbReference type="SAM" id="MobiDB-lite"/>
    </source>
</evidence>
<keyword evidence="6" id="KW-1185">Reference proteome</keyword>
<dbReference type="OrthoDB" id="5141409at2"/>
<accession>A0A1H5M806</accession>
<evidence type="ECO:0000256" key="2">
    <source>
        <dbReference type="SAM" id="Phobius"/>
    </source>
</evidence>
<keyword evidence="3" id="KW-0732">Signal</keyword>
<feature type="domain" description="Bacterial repeat" evidence="4">
    <location>
        <begin position="1013"/>
        <end position="1037"/>
    </location>
</feature>
<dbReference type="InterPro" id="IPR044060">
    <property type="entry name" value="Bacterial_rp_domain"/>
</dbReference>
<feature type="compositionally biased region" description="Acidic residues" evidence="1">
    <location>
        <begin position="77"/>
        <end position="121"/>
    </location>
</feature>
<dbReference type="Pfam" id="PF18998">
    <property type="entry name" value="Flg_new_2"/>
    <property type="match status" value="1"/>
</dbReference>
<reference evidence="6" key="1">
    <citation type="submission" date="2016-10" db="EMBL/GenBank/DDBJ databases">
        <authorList>
            <person name="Varghese N."/>
            <person name="Submissions S."/>
        </authorList>
    </citation>
    <scope>NUCLEOTIDE SEQUENCE [LARGE SCALE GENOMIC DNA]</scope>
    <source>
        <strain evidence="6">DSM 21368</strain>
    </source>
</reference>
<feature type="region of interest" description="Disordered" evidence="1">
    <location>
        <begin position="15"/>
        <end position="171"/>
    </location>
</feature>
<keyword evidence="2" id="KW-1133">Transmembrane helix</keyword>
<dbReference type="STRING" id="648782.SAMN04488554_3199"/>
<evidence type="ECO:0000313" key="6">
    <source>
        <dbReference type="Proteomes" id="UP000199220"/>
    </source>
</evidence>
<organism evidence="5 6">
    <name type="scientific">Ruania alba</name>
    <dbReference type="NCBI Taxonomy" id="648782"/>
    <lineage>
        <taxon>Bacteria</taxon>
        <taxon>Bacillati</taxon>
        <taxon>Actinomycetota</taxon>
        <taxon>Actinomycetes</taxon>
        <taxon>Micrococcales</taxon>
        <taxon>Ruaniaceae</taxon>
        <taxon>Ruania</taxon>
    </lineage>
</organism>
<evidence type="ECO:0000256" key="3">
    <source>
        <dbReference type="SAM" id="SignalP"/>
    </source>
</evidence>
<sequence length="1311" mass="136135">MLGAAVATLLVLTSGAGAAWAETVDPSASSEDERTVRTPEAVAEEESVETQEAETAFAALSESEPEAVAENAPEPEQPAEPEAPEPEEPAEAEVLETEEPAEPEPEPAEPEAPAESEEPAEPEQPTTDESAPGTDIAESTTESDEEPAPVEAEDVEITPLVDTVGPGPTAGAVDQERFRAARGATYSNANLGAADSSDVVTQLTSSDRVFECGDTIIFFEIIPVTGSAEGESTATVTQVFDTRFGNNDQVGYTQVTAFLAFDDSGYVSDGEETITSGTGASGTWSDGTMTIATTVSDVEAGETIVIEYHALLTCGNPPGTISGNLHASHDSTVISQNAGDGPSNTTGGGNQTVPLFSNAVLITTQPSNPSVTQAVCVDGELTDPTLTLPADTDAITYSANPGGPYSPGDTVTVTATLSAGYAWGDMPAGWTQTSPTTAEYVVTFDDVECIPVAPEDPTITQAVCEDGELIDPTLTLPETEGVTYSADPSGPYSAGDTVTVTATLADGYEWGTLGEGWTQDSPTQASYVVTFDDVECIPVAPEDPTITQAVCENGELTEPTLTLPSDTDALTYTADPADTYEPGQTVTVTATLADGYEWGTLPEGWTEDSPTQASYVLTFDDVECVPVTPMDPQVTQAVCEGGELTEPTLTLPADTDALTYMATPGGPYSAGDTVTVTATLADGYEWGTLTEGWTQDSPTQASYAVTFDDVECVPVTPMDPQVTQAVCEGGELTEPTLTLPADTDALTYMATPGGPYSAGDTVTVTATLADGYEWGTLSAGWTEDSPTQASYAVTFDDVECIPVAPEDPTITQAVCEDGELTNPTLTLPADTDALTYMATPGGPYSAGDTVTVTATLADGYEWGTLTEGWTQDSPTQASYAVTFDDVECIPVAPENPTITQAVCEDGAVTPPTLILPGDTVAITYAAAPSGPYEPGQMVTVAATLADGYEWGTLTDGWTEDSPTQASYAVTFDDVECIPVAPENPTITQAVCKDGELTDPTLTLPADTEALTYTVDVSGPYAPGQTVTVTATLNDGYAWADLLPLPWVEDSLTQASYVVIFDEVECIPALPADPDVTQAVCVDGGLTDPTLTLPETEGVTYTVDPAGPYEPGQTVVITATLADGYAWGEETIALAKVMGLMVADEIPLPSGWPESWTWVSPTEATFEVTFEEVECTPAVPESPDLTQAVCVDGDLSDPTLTLAETEGITSMASPRGGYQAGDSVIVTATLADGYAWGELPDGWTERSPTEATFETAFDDVECVPPSVPSPSVPSSALPATGAPSELGSIAAVILGLGLALLAIARRRKSLIG</sequence>
<dbReference type="EMBL" id="FNTX01000002">
    <property type="protein sequence ID" value="SEE85300.1"/>
    <property type="molecule type" value="Genomic_DNA"/>
</dbReference>
<keyword evidence="2" id="KW-0472">Membrane</keyword>
<dbReference type="RefSeq" id="WP_089774033.1">
    <property type="nucleotide sequence ID" value="NZ_FNTX01000002.1"/>
</dbReference>
<feature type="compositionally biased region" description="Acidic residues" evidence="1">
    <location>
        <begin position="141"/>
        <end position="156"/>
    </location>
</feature>
<name>A0A1H5M806_9MICO</name>
<feature type="compositionally biased region" description="Acidic residues" evidence="1">
    <location>
        <begin position="42"/>
        <end position="52"/>
    </location>
</feature>
<keyword evidence="2" id="KW-0812">Transmembrane</keyword>
<feature type="signal peptide" evidence="3">
    <location>
        <begin position="1"/>
        <end position="21"/>
    </location>
</feature>
<dbReference type="Proteomes" id="UP000199220">
    <property type="component" value="Unassembled WGS sequence"/>
</dbReference>
<proteinExistence type="predicted"/>
<protein>
    <recommendedName>
        <fullName evidence="4">Bacterial repeat domain-containing protein</fullName>
    </recommendedName>
</protein>
<feature type="chain" id="PRO_5011697064" description="Bacterial repeat domain-containing protein" evidence="3">
    <location>
        <begin position="22"/>
        <end position="1311"/>
    </location>
</feature>